<dbReference type="Proteomes" id="UP001054252">
    <property type="component" value="Unassembled WGS sequence"/>
</dbReference>
<dbReference type="AlphaFoldDB" id="A0AAV5J8U4"/>
<name>A0AAV5J8U4_9ROSI</name>
<evidence type="ECO:0000313" key="2">
    <source>
        <dbReference type="Proteomes" id="UP001054252"/>
    </source>
</evidence>
<dbReference type="EMBL" id="BPVZ01000033">
    <property type="protein sequence ID" value="GKV11033.1"/>
    <property type="molecule type" value="Genomic_DNA"/>
</dbReference>
<gene>
    <name evidence="1" type="ORF">SLEP1_g22322</name>
</gene>
<evidence type="ECO:0000313" key="1">
    <source>
        <dbReference type="EMBL" id="GKV11033.1"/>
    </source>
</evidence>
<protein>
    <submittedName>
        <fullName evidence="1">Uncharacterized protein</fullName>
    </submittedName>
</protein>
<accession>A0AAV5J8U4</accession>
<comment type="caution">
    <text evidence="1">The sequence shown here is derived from an EMBL/GenBank/DDBJ whole genome shotgun (WGS) entry which is preliminary data.</text>
</comment>
<reference evidence="1 2" key="1">
    <citation type="journal article" date="2021" name="Commun. Biol.">
        <title>The genome of Shorea leprosula (Dipterocarpaceae) highlights the ecological relevance of drought in aseasonal tropical rainforests.</title>
        <authorList>
            <person name="Ng K.K.S."/>
            <person name="Kobayashi M.J."/>
            <person name="Fawcett J.A."/>
            <person name="Hatakeyama M."/>
            <person name="Paape T."/>
            <person name="Ng C.H."/>
            <person name="Ang C.C."/>
            <person name="Tnah L.H."/>
            <person name="Lee C.T."/>
            <person name="Nishiyama T."/>
            <person name="Sese J."/>
            <person name="O'Brien M.J."/>
            <person name="Copetti D."/>
            <person name="Mohd Noor M.I."/>
            <person name="Ong R.C."/>
            <person name="Putra M."/>
            <person name="Sireger I.Z."/>
            <person name="Indrioko S."/>
            <person name="Kosugi Y."/>
            <person name="Izuno A."/>
            <person name="Isagi Y."/>
            <person name="Lee S.L."/>
            <person name="Shimizu K.K."/>
        </authorList>
    </citation>
    <scope>NUCLEOTIDE SEQUENCE [LARGE SCALE GENOMIC DNA]</scope>
    <source>
        <strain evidence="1">214</strain>
    </source>
</reference>
<organism evidence="1 2">
    <name type="scientific">Rubroshorea leprosula</name>
    <dbReference type="NCBI Taxonomy" id="152421"/>
    <lineage>
        <taxon>Eukaryota</taxon>
        <taxon>Viridiplantae</taxon>
        <taxon>Streptophyta</taxon>
        <taxon>Embryophyta</taxon>
        <taxon>Tracheophyta</taxon>
        <taxon>Spermatophyta</taxon>
        <taxon>Magnoliopsida</taxon>
        <taxon>eudicotyledons</taxon>
        <taxon>Gunneridae</taxon>
        <taxon>Pentapetalae</taxon>
        <taxon>rosids</taxon>
        <taxon>malvids</taxon>
        <taxon>Malvales</taxon>
        <taxon>Dipterocarpaceae</taxon>
        <taxon>Rubroshorea</taxon>
    </lineage>
</organism>
<sequence length="117" mass="13408">MVSECECDKFRALCICGTRLTSARRLSRLEIGFWGVTVTETLETNPYEVHDKQQVMDVEILDNQLEDKTRAAPVKDVKEVQIDDRDPNKKTQIGTHLKQEDKAKLIAFLRANKDVFA</sequence>
<keyword evidence="2" id="KW-1185">Reference proteome</keyword>
<proteinExistence type="predicted"/>